<dbReference type="RefSeq" id="WP_115618760.1">
    <property type="nucleotide sequence ID" value="NZ_UFVR01000001.1"/>
</dbReference>
<protein>
    <submittedName>
        <fullName evidence="1">Uncharacterized protein</fullName>
    </submittedName>
</protein>
<accession>A0A376C3A4</accession>
<evidence type="ECO:0000313" key="2">
    <source>
        <dbReference type="Proteomes" id="UP000254282"/>
    </source>
</evidence>
<reference evidence="1 2" key="1">
    <citation type="submission" date="2018-06" db="EMBL/GenBank/DDBJ databases">
        <authorList>
            <consortium name="Pathogen Informatics"/>
            <person name="Doyle S."/>
        </authorList>
    </citation>
    <scope>NUCLEOTIDE SEQUENCE [LARGE SCALE GENOMIC DNA]</scope>
    <source>
        <strain evidence="1 2">NCTC13532</strain>
    </source>
</reference>
<organism evidence="1 2">
    <name type="scientific">Chryseobacterium indoltheticum</name>
    <dbReference type="NCBI Taxonomy" id="254"/>
    <lineage>
        <taxon>Bacteria</taxon>
        <taxon>Pseudomonadati</taxon>
        <taxon>Bacteroidota</taxon>
        <taxon>Flavobacteriia</taxon>
        <taxon>Flavobacteriales</taxon>
        <taxon>Weeksellaceae</taxon>
        <taxon>Chryseobacterium group</taxon>
        <taxon>Chryseobacterium</taxon>
    </lineage>
</organism>
<dbReference type="PROSITE" id="PS51257">
    <property type="entry name" value="PROKAR_LIPOPROTEIN"/>
    <property type="match status" value="1"/>
</dbReference>
<name>A0A376C3A4_9FLAO</name>
<dbReference type="Proteomes" id="UP000254282">
    <property type="component" value="Unassembled WGS sequence"/>
</dbReference>
<dbReference type="AlphaFoldDB" id="A0A376C3A4"/>
<evidence type="ECO:0000313" key="1">
    <source>
        <dbReference type="EMBL" id="STA63127.1"/>
    </source>
</evidence>
<dbReference type="EMBL" id="UFVR01000001">
    <property type="protein sequence ID" value="STA63127.1"/>
    <property type="molecule type" value="Genomic_DNA"/>
</dbReference>
<sequence>MKKNVTLGLLAISLIMSSCNTTGDSENLLQEDSKISSSAYNKSASIDDVAKQIVEVSSRITINEGVIEGNQERFFADLNNGVLFTSDYTTFSEFGQVFQDYFGISKTATEDLFTIFYENRELISKVDPDGKLLTEAIAREAEAYNAANPSSAQNKIIFGVLVSIINPKGCGWGVAAGVADTAASAVLTAVTSPTGAGAVVGAISTAGFYADTVVKAARCKK</sequence>
<gene>
    <name evidence="1" type="ORF">NCTC13532_00009</name>
</gene>
<proteinExistence type="predicted"/>